<protein>
    <submittedName>
        <fullName evidence="2">PEP phosphonomutase</fullName>
    </submittedName>
</protein>
<dbReference type="RefSeq" id="WP_059351534.1">
    <property type="nucleotide sequence ID" value="NZ_LDYG01000039.1"/>
</dbReference>
<evidence type="ECO:0000313" key="3">
    <source>
        <dbReference type="Proteomes" id="UP000074108"/>
    </source>
</evidence>
<feature type="domain" description="DUF7916" evidence="1">
    <location>
        <begin position="5"/>
        <end position="300"/>
    </location>
</feature>
<dbReference type="STRING" id="1150625.Q75_12400"/>
<accession>A0A147K631</accession>
<evidence type="ECO:0000259" key="1">
    <source>
        <dbReference type="Pfam" id="PF25509"/>
    </source>
</evidence>
<proteinExistence type="predicted"/>
<dbReference type="InterPro" id="IPR057238">
    <property type="entry name" value="DUF7916"/>
</dbReference>
<gene>
    <name evidence="2" type="ORF">Q75_12400</name>
</gene>
<name>A0A147K631_9BACI</name>
<reference evidence="2 3" key="1">
    <citation type="journal article" date="2016" name="Front. Microbiol.">
        <title>Microevolution Analysis of Bacillus coahuilensis Unveils Differences in Phosphorus Acquisition Strategies and Their Regulation.</title>
        <authorList>
            <person name="Gomez-Lunar Z."/>
            <person name="Hernandez-Gonzalez I."/>
            <person name="Rodriguez-Torres M.D."/>
            <person name="Souza V."/>
            <person name="Olmedo-Alvarez G."/>
        </authorList>
    </citation>
    <scope>NUCLEOTIDE SEQUENCE [LARGE SCALE GENOMIC DNA]</scope>
    <source>
        <strain evidence="3">p1.1.43</strain>
    </source>
</reference>
<dbReference type="AlphaFoldDB" id="A0A147K631"/>
<dbReference type="PATRIC" id="fig|1150625.3.peg.2610"/>
<evidence type="ECO:0000313" key="2">
    <source>
        <dbReference type="EMBL" id="KUP05323.1"/>
    </source>
</evidence>
<dbReference type="EMBL" id="LDYG01000039">
    <property type="protein sequence ID" value="KUP05323.1"/>
    <property type="molecule type" value="Genomic_DNA"/>
</dbReference>
<organism evidence="2 3">
    <name type="scientific">Bacillus coahuilensis p1.1.43</name>
    <dbReference type="NCBI Taxonomy" id="1150625"/>
    <lineage>
        <taxon>Bacteria</taxon>
        <taxon>Bacillati</taxon>
        <taxon>Bacillota</taxon>
        <taxon>Bacilli</taxon>
        <taxon>Bacillales</taxon>
        <taxon>Bacillaceae</taxon>
        <taxon>Bacillus</taxon>
    </lineage>
</organism>
<comment type="caution">
    <text evidence="2">The sequence shown here is derived from an EMBL/GenBank/DDBJ whole genome shotgun (WGS) entry which is preliminary data.</text>
</comment>
<keyword evidence="3" id="KW-1185">Reference proteome</keyword>
<dbReference type="Pfam" id="PF25509">
    <property type="entry name" value="DUF7916"/>
    <property type="match status" value="1"/>
</dbReference>
<sequence length="300" mass="32522">MKRLLDCRASDFRKMSGQELKGSIHASEGRVIVSEVILSTAPVYSNVTNAELACSFGADLVLCNLFDVNNPVVNGMENTQGSHLLQLKEMVGRPIGINLEPVDKNADGMETLTEVPSGRICTVQSIKKALELGFDFFCLTGNPKSGVTHNSLVEGIQLTRKIVGKDALIFAGKMHGAGVYEGKQSQKEIEEYIVAGADVILLPAPGTVPGYTVDDVKALVDFIHHQHTLSMLTIGTSQEGASEETIRVLALYNKMCGADLHHIGDAGFTGIAIPENIYHYSVAIRGKRHTYIRMAQSILR</sequence>
<dbReference type="Proteomes" id="UP000074108">
    <property type="component" value="Unassembled WGS sequence"/>
</dbReference>
<dbReference type="OrthoDB" id="5581965at2"/>